<dbReference type="GO" id="GO:0005737">
    <property type="term" value="C:cytoplasm"/>
    <property type="evidence" value="ECO:0007669"/>
    <property type="project" value="UniProtKB-SubCell"/>
</dbReference>
<evidence type="ECO:0000256" key="1">
    <source>
        <dbReference type="ARBA" id="ARBA00004496"/>
    </source>
</evidence>
<keyword evidence="9 12" id="KW-0949">S-adenosyl-L-methionine</keyword>
<gene>
    <name evidence="15" type="ORF">G293_04545</name>
</gene>
<evidence type="ECO:0000259" key="13">
    <source>
        <dbReference type="Pfam" id="PF04452"/>
    </source>
</evidence>
<dbReference type="Pfam" id="PF20260">
    <property type="entry name" value="PUA_4"/>
    <property type="match status" value="1"/>
</dbReference>
<dbReference type="EMBL" id="CP004021">
    <property type="protein sequence ID" value="AKK20524.1"/>
    <property type="molecule type" value="Genomic_DNA"/>
</dbReference>
<dbReference type="OrthoDB" id="9815641at2"/>
<organism evidence="15 16">
    <name type="scientific">Candidatus Liberibacter africanus PTSAPSY</name>
    <dbReference type="NCBI Taxonomy" id="1277257"/>
    <lineage>
        <taxon>Bacteria</taxon>
        <taxon>Pseudomonadati</taxon>
        <taxon>Pseudomonadota</taxon>
        <taxon>Alphaproteobacteria</taxon>
        <taxon>Hyphomicrobiales</taxon>
        <taxon>Rhizobiaceae</taxon>
        <taxon>Liberibacter</taxon>
    </lineage>
</organism>
<dbReference type="NCBIfam" id="TIGR00046">
    <property type="entry name" value="RsmE family RNA methyltransferase"/>
    <property type="match status" value="1"/>
</dbReference>
<comment type="catalytic activity">
    <reaction evidence="11 12">
        <text>uridine(1498) in 16S rRNA + S-adenosyl-L-methionine = N(3)-methyluridine(1498) in 16S rRNA + S-adenosyl-L-homocysteine + H(+)</text>
        <dbReference type="Rhea" id="RHEA:42920"/>
        <dbReference type="Rhea" id="RHEA-COMP:10283"/>
        <dbReference type="Rhea" id="RHEA-COMP:10284"/>
        <dbReference type="ChEBI" id="CHEBI:15378"/>
        <dbReference type="ChEBI" id="CHEBI:57856"/>
        <dbReference type="ChEBI" id="CHEBI:59789"/>
        <dbReference type="ChEBI" id="CHEBI:65315"/>
        <dbReference type="ChEBI" id="CHEBI:74502"/>
        <dbReference type="EC" id="2.1.1.193"/>
    </reaction>
</comment>
<dbReference type="Gene3D" id="3.40.1280.10">
    <property type="match status" value="1"/>
</dbReference>
<dbReference type="InterPro" id="IPR006700">
    <property type="entry name" value="RsmE"/>
</dbReference>
<sequence length="245" mass="27966">MKMRSHLKRLFVDFPLCAAIKKKATKNQYHYLAHVMRMKDGENILLFNGENGEWLSNITYVGKDIVFEIVSQNKPQTKKSNLHYIFSPIKTNRLEYMIQKSVEMGIGTLHPVVTQYTQNTHCNMDRMRSYAISAAEQCNTLTLPSINPLIKLDCLLKNWDHNHQIVFADETCYQNDSLAKLQNISHIPHIAILVGPEGGYHPKEKEKLHSLPFITPISLGPRILRSDTAAVATMALVQSICGDWY</sequence>
<dbReference type="CDD" id="cd18084">
    <property type="entry name" value="RsmE-like"/>
    <property type="match status" value="1"/>
</dbReference>
<keyword evidence="16" id="KW-1185">Reference proteome</keyword>
<dbReference type="GO" id="GO:0070042">
    <property type="term" value="F:rRNA (uridine-N3-)-methyltransferase activity"/>
    <property type="evidence" value="ECO:0007669"/>
    <property type="project" value="TreeGrafter"/>
</dbReference>
<dbReference type="NCBIfam" id="NF008696">
    <property type="entry name" value="PRK11713.3-5"/>
    <property type="match status" value="1"/>
</dbReference>
<evidence type="ECO:0000256" key="9">
    <source>
        <dbReference type="ARBA" id="ARBA00022691"/>
    </source>
</evidence>
<dbReference type="STRING" id="1277257.G293_04545"/>
<dbReference type="InterPro" id="IPR046886">
    <property type="entry name" value="RsmE_MTase_dom"/>
</dbReference>
<dbReference type="Gene3D" id="2.40.240.20">
    <property type="entry name" value="Hypothetical PUA domain-like, domain 1"/>
    <property type="match status" value="1"/>
</dbReference>
<dbReference type="InterPro" id="IPR029026">
    <property type="entry name" value="tRNA_m1G_MTases_N"/>
</dbReference>
<feature type="domain" description="Ribosomal RNA small subunit methyltransferase E methyltransferase" evidence="13">
    <location>
        <begin position="79"/>
        <end position="238"/>
    </location>
</feature>
<dbReference type="PANTHER" id="PTHR30027">
    <property type="entry name" value="RIBOSOMAL RNA SMALL SUBUNIT METHYLTRANSFERASE E"/>
    <property type="match status" value="1"/>
</dbReference>
<evidence type="ECO:0000256" key="12">
    <source>
        <dbReference type="PIRNR" id="PIRNR015601"/>
    </source>
</evidence>
<evidence type="ECO:0000256" key="10">
    <source>
        <dbReference type="ARBA" id="ARBA00025699"/>
    </source>
</evidence>
<keyword evidence="6 12" id="KW-0698">rRNA processing</keyword>
<dbReference type="PIRSF" id="PIRSF015601">
    <property type="entry name" value="MTase_slr0722"/>
    <property type="match status" value="1"/>
</dbReference>
<evidence type="ECO:0000256" key="4">
    <source>
        <dbReference type="ARBA" id="ARBA00013673"/>
    </source>
</evidence>
<keyword evidence="8 12" id="KW-0808">Transferase</keyword>
<accession>A0A0G3I3T1</accession>
<keyword evidence="7 12" id="KW-0489">Methyltransferase</keyword>
<evidence type="ECO:0000256" key="8">
    <source>
        <dbReference type="ARBA" id="ARBA00022679"/>
    </source>
</evidence>
<dbReference type="Pfam" id="PF04452">
    <property type="entry name" value="Methyltrans_RNA"/>
    <property type="match status" value="1"/>
</dbReference>
<dbReference type="Proteomes" id="UP000035503">
    <property type="component" value="Chromosome"/>
</dbReference>
<dbReference type="AlphaFoldDB" id="A0A0G3I3T1"/>
<dbReference type="PANTHER" id="PTHR30027:SF3">
    <property type="entry name" value="16S RRNA (URACIL(1498)-N(3))-METHYLTRANSFERASE"/>
    <property type="match status" value="1"/>
</dbReference>
<dbReference type="KEGG" id="lau:G293_04545"/>
<dbReference type="RefSeq" id="WP_047264727.1">
    <property type="nucleotide sequence ID" value="NZ_CP004021.1"/>
</dbReference>
<evidence type="ECO:0000256" key="6">
    <source>
        <dbReference type="ARBA" id="ARBA00022552"/>
    </source>
</evidence>
<evidence type="ECO:0000313" key="15">
    <source>
        <dbReference type="EMBL" id="AKK20524.1"/>
    </source>
</evidence>
<evidence type="ECO:0000256" key="2">
    <source>
        <dbReference type="ARBA" id="ARBA00005528"/>
    </source>
</evidence>
<name>A0A0G3I3T1_LIBAF</name>
<evidence type="ECO:0000256" key="11">
    <source>
        <dbReference type="ARBA" id="ARBA00047944"/>
    </source>
</evidence>
<evidence type="ECO:0000259" key="14">
    <source>
        <dbReference type="Pfam" id="PF20260"/>
    </source>
</evidence>
<dbReference type="PATRIC" id="fig|1277257.4.peg.983"/>
<dbReference type="InterPro" id="IPR015947">
    <property type="entry name" value="PUA-like_sf"/>
</dbReference>
<proteinExistence type="inferred from homology"/>
<keyword evidence="5 12" id="KW-0963">Cytoplasm</keyword>
<evidence type="ECO:0000256" key="5">
    <source>
        <dbReference type="ARBA" id="ARBA00022490"/>
    </source>
</evidence>
<comment type="function">
    <text evidence="10 12">Specifically methylates the N3 position of the uracil ring of uridine 1498 (m3U1498) in 16S rRNA. Acts on the fully assembled 30S ribosomal subunit.</text>
</comment>
<dbReference type="SUPFAM" id="SSF88697">
    <property type="entry name" value="PUA domain-like"/>
    <property type="match status" value="1"/>
</dbReference>
<evidence type="ECO:0000313" key="16">
    <source>
        <dbReference type="Proteomes" id="UP000035503"/>
    </source>
</evidence>
<dbReference type="InterPro" id="IPR029028">
    <property type="entry name" value="Alpha/beta_knot_MTases"/>
</dbReference>
<dbReference type="InterPro" id="IPR046887">
    <property type="entry name" value="RsmE_PUA-like"/>
</dbReference>
<feature type="domain" description="Ribosomal RNA small subunit methyltransferase E PUA-like" evidence="14">
    <location>
        <begin position="25"/>
        <end position="66"/>
    </location>
</feature>
<comment type="subcellular location">
    <subcellularLocation>
        <location evidence="1 12">Cytoplasm</location>
    </subcellularLocation>
</comment>
<evidence type="ECO:0000256" key="3">
    <source>
        <dbReference type="ARBA" id="ARBA00012328"/>
    </source>
</evidence>
<dbReference type="EC" id="2.1.1.193" evidence="3 12"/>
<dbReference type="GO" id="GO:0070475">
    <property type="term" value="P:rRNA base methylation"/>
    <property type="evidence" value="ECO:0007669"/>
    <property type="project" value="TreeGrafter"/>
</dbReference>
<protein>
    <recommendedName>
        <fullName evidence="4 12">Ribosomal RNA small subunit methyltransferase E</fullName>
        <ecNumber evidence="3 12">2.1.1.193</ecNumber>
    </recommendedName>
</protein>
<comment type="similarity">
    <text evidence="2 12">Belongs to the RNA methyltransferase RsmE family.</text>
</comment>
<reference evidence="15 16" key="1">
    <citation type="journal article" date="2015" name="Genome Announc.">
        <title>Complete Genome Sequence of 'Candidatus Liberibacter africanus,' a Bacterium Associated with Citrus Huanglongbing.</title>
        <authorList>
            <person name="Lin H."/>
            <person name="Pietersen G."/>
            <person name="Han C."/>
            <person name="Read D.A."/>
            <person name="Lou B."/>
            <person name="Gupta G."/>
            <person name="Civerolo E.L."/>
        </authorList>
    </citation>
    <scope>NUCLEOTIDE SEQUENCE [LARGE SCALE GENOMIC DNA]</scope>
    <source>
        <strain evidence="15 16">PTSAPSY</strain>
    </source>
</reference>
<evidence type="ECO:0000256" key="7">
    <source>
        <dbReference type="ARBA" id="ARBA00022603"/>
    </source>
</evidence>
<dbReference type="SUPFAM" id="SSF75217">
    <property type="entry name" value="alpha/beta knot"/>
    <property type="match status" value="1"/>
</dbReference>